<protein>
    <submittedName>
        <fullName evidence="1">Alanine dehydrogenase</fullName>
    </submittedName>
</protein>
<dbReference type="PIRSF" id="PIRSF001439">
    <property type="entry name" value="CryM"/>
    <property type="match status" value="1"/>
</dbReference>
<dbReference type="Gene3D" id="3.40.50.720">
    <property type="entry name" value="NAD(P)-binding Rossmann-like Domain"/>
    <property type="match status" value="1"/>
</dbReference>
<dbReference type="InterPro" id="IPR036291">
    <property type="entry name" value="NAD(P)-bd_dom_sf"/>
</dbReference>
<proteinExistence type="predicted"/>
<dbReference type="InterPro" id="IPR003462">
    <property type="entry name" value="ODC_Mu_crystall"/>
</dbReference>
<evidence type="ECO:0000313" key="2">
    <source>
        <dbReference type="Proteomes" id="UP000321424"/>
    </source>
</evidence>
<organism evidence="1 2">
    <name type="scientific">Nocardia ninae NBRC 108245</name>
    <dbReference type="NCBI Taxonomy" id="1210091"/>
    <lineage>
        <taxon>Bacteria</taxon>
        <taxon>Bacillati</taxon>
        <taxon>Actinomycetota</taxon>
        <taxon>Actinomycetes</taxon>
        <taxon>Mycobacteriales</taxon>
        <taxon>Nocardiaceae</taxon>
        <taxon>Nocardia</taxon>
    </lineage>
</organism>
<dbReference type="AlphaFoldDB" id="A0A511MIJ7"/>
<sequence length="352" mass="37915">MRLVAELETLVLRQEDVRRIFEIVGRDHVMTCLIERLSDGLGELGRGECPNSPPRAGFTRGAGARGVIDVMPHYLPGSGLTVKTISYNPNGRREANLPTVLGSIARIDEASGAPIAICDAVLLTAVRTGAASAIASRLFALPKSRTVGVVGAGAQAVTQLHGLSLLFDIDTVLVHDVSPVNAKSLKQRASFIDCEFKTVSPHELLASSDIIFTATSVVPGAGPVIPDVEHLPHLHINSIGADEVGKTELPVSMLRRAYVCVDHPEQARTEGESQQLEPEEIGLPLSYFCAHPEDASKHMNSLTVFDSTGFAWEDHIAMDVFLELARDIGLGEKVSIVHCPEDVHNPYDLSSW</sequence>
<keyword evidence="2" id="KW-1185">Reference proteome</keyword>
<dbReference type="EMBL" id="BJXA01000030">
    <property type="protein sequence ID" value="GEM39907.1"/>
    <property type="molecule type" value="Genomic_DNA"/>
</dbReference>
<dbReference type="Gene3D" id="3.30.1780.10">
    <property type="entry name" value="ornithine cyclodeaminase, domain 1"/>
    <property type="match status" value="1"/>
</dbReference>
<dbReference type="Proteomes" id="UP000321424">
    <property type="component" value="Unassembled WGS sequence"/>
</dbReference>
<dbReference type="PANTHER" id="PTHR13812:SF19">
    <property type="entry name" value="KETIMINE REDUCTASE MU-CRYSTALLIN"/>
    <property type="match status" value="1"/>
</dbReference>
<dbReference type="InterPro" id="IPR023401">
    <property type="entry name" value="ODC_N"/>
</dbReference>
<evidence type="ECO:0000313" key="1">
    <source>
        <dbReference type="EMBL" id="GEM39907.1"/>
    </source>
</evidence>
<name>A0A511MIJ7_9NOCA</name>
<dbReference type="SUPFAM" id="SSF51735">
    <property type="entry name" value="NAD(P)-binding Rossmann-fold domains"/>
    <property type="match status" value="1"/>
</dbReference>
<accession>A0A511MIJ7</accession>
<dbReference type="PANTHER" id="PTHR13812">
    <property type="entry name" value="KETIMINE REDUCTASE MU-CRYSTALLIN"/>
    <property type="match status" value="1"/>
</dbReference>
<comment type="caution">
    <text evidence="1">The sequence shown here is derived from an EMBL/GenBank/DDBJ whole genome shotgun (WGS) entry which is preliminary data.</text>
</comment>
<gene>
    <name evidence="1" type="primary">ala</name>
    <name evidence="1" type="ORF">NN4_44260</name>
</gene>
<dbReference type="Pfam" id="PF02423">
    <property type="entry name" value="OCD_Mu_crystall"/>
    <property type="match status" value="1"/>
</dbReference>
<reference evidence="1 2" key="1">
    <citation type="submission" date="2019-07" db="EMBL/GenBank/DDBJ databases">
        <title>Whole genome shotgun sequence of Nocardia ninae NBRC 108245.</title>
        <authorList>
            <person name="Hosoyama A."/>
            <person name="Uohara A."/>
            <person name="Ohji S."/>
            <person name="Ichikawa N."/>
        </authorList>
    </citation>
    <scope>NUCLEOTIDE SEQUENCE [LARGE SCALE GENOMIC DNA]</scope>
    <source>
        <strain evidence="1 2">NBRC 108245</strain>
    </source>
</reference>